<dbReference type="GO" id="GO:0000105">
    <property type="term" value="P:L-histidine biosynthetic process"/>
    <property type="evidence" value="ECO:0007669"/>
    <property type="project" value="UniProtKB-UniRule"/>
</dbReference>
<feature type="active site" description="Nucleophile" evidence="10 11">
    <location>
        <position position="74"/>
    </location>
</feature>
<feature type="domain" description="Glutamine amidotransferase" evidence="12">
    <location>
        <begin position="33"/>
        <end position="188"/>
    </location>
</feature>
<dbReference type="GO" id="GO:0016829">
    <property type="term" value="F:lyase activity"/>
    <property type="evidence" value="ECO:0007669"/>
    <property type="project" value="UniProtKB-KW"/>
</dbReference>
<dbReference type="InterPro" id="IPR029062">
    <property type="entry name" value="Class_I_gatase-like"/>
</dbReference>
<evidence type="ECO:0000256" key="2">
    <source>
        <dbReference type="ARBA" id="ARBA00011152"/>
    </source>
</evidence>
<dbReference type="RefSeq" id="WP_135403136.1">
    <property type="nucleotide sequence ID" value="NZ_SRME01000006.1"/>
</dbReference>
<gene>
    <name evidence="10 13" type="primary">hisH</name>
    <name evidence="13" type="ORF">E4650_09005</name>
</gene>
<comment type="function">
    <text evidence="10">IGPS catalyzes the conversion of PRFAR and glutamine to IGP, AICAR and glutamate. The HisH subunit catalyzes the hydrolysis of glutamine to glutamate and ammonia as part of the synthesis of IGP and AICAR. The resulting ammonia molecule is channeled to the active site of HisF.</text>
</comment>
<evidence type="ECO:0000259" key="12">
    <source>
        <dbReference type="Pfam" id="PF00117"/>
    </source>
</evidence>
<evidence type="ECO:0000313" key="14">
    <source>
        <dbReference type="Proteomes" id="UP000297288"/>
    </source>
</evidence>
<name>A0A4Z0VYK7_9BACT</name>
<dbReference type="InterPro" id="IPR010139">
    <property type="entry name" value="Imidazole-glycPsynth_HisH"/>
</dbReference>
<feature type="active site" evidence="10 11">
    <location>
        <position position="173"/>
    </location>
</feature>
<dbReference type="NCBIfam" id="TIGR01855">
    <property type="entry name" value="IMP_synth_hisH"/>
    <property type="match status" value="1"/>
</dbReference>
<dbReference type="Pfam" id="PF00117">
    <property type="entry name" value="GATase"/>
    <property type="match status" value="1"/>
</dbReference>
<dbReference type="GO" id="GO:0005737">
    <property type="term" value="C:cytoplasm"/>
    <property type="evidence" value="ECO:0007669"/>
    <property type="project" value="UniProtKB-SubCell"/>
</dbReference>
<evidence type="ECO:0000256" key="3">
    <source>
        <dbReference type="ARBA" id="ARBA00022605"/>
    </source>
</evidence>
<dbReference type="AlphaFoldDB" id="A0A4Z0VYK7"/>
<dbReference type="PANTHER" id="PTHR42701">
    <property type="entry name" value="IMIDAZOLE GLYCEROL PHOSPHATE SYNTHASE SUBUNIT HISH"/>
    <property type="match status" value="1"/>
</dbReference>
<keyword evidence="10" id="KW-0963">Cytoplasm</keyword>
<dbReference type="PROSITE" id="PS51273">
    <property type="entry name" value="GATASE_TYPE_1"/>
    <property type="match status" value="1"/>
</dbReference>
<keyword evidence="6 10" id="KW-0368">Histidine biosynthesis</keyword>
<comment type="pathway">
    <text evidence="1 10">Amino-acid biosynthesis; L-histidine biosynthesis; L-histidine from 5-phospho-alpha-D-ribose 1-diphosphate: step 5/9.</text>
</comment>
<dbReference type="HAMAP" id="MF_00278">
    <property type="entry name" value="HisH"/>
    <property type="match status" value="1"/>
</dbReference>
<comment type="catalytic activity">
    <reaction evidence="9 10">
        <text>L-glutamine + H2O = L-glutamate + NH4(+)</text>
        <dbReference type="Rhea" id="RHEA:15889"/>
        <dbReference type="ChEBI" id="CHEBI:15377"/>
        <dbReference type="ChEBI" id="CHEBI:28938"/>
        <dbReference type="ChEBI" id="CHEBI:29985"/>
        <dbReference type="ChEBI" id="CHEBI:58359"/>
        <dbReference type="EC" id="3.5.1.2"/>
    </reaction>
</comment>
<keyword evidence="7 10" id="KW-0456">Lyase</keyword>
<evidence type="ECO:0000256" key="8">
    <source>
        <dbReference type="ARBA" id="ARBA00047838"/>
    </source>
</evidence>
<evidence type="ECO:0000256" key="11">
    <source>
        <dbReference type="PIRSR" id="PIRSR000495-1"/>
    </source>
</evidence>
<evidence type="ECO:0000256" key="4">
    <source>
        <dbReference type="ARBA" id="ARBA00022801"/>
    </source>
</evidence>
<keyword evidence="4 10" id="KW-0378">Hydrolase</keyword>
<dbReference type="Gene3D" id="3.40.50.880">
    <property type="match status" value="1"/>
</dbReference>
<dbReference type="EC" id="3.5.1.2" evidence="10"/>
<comment type="subunit">
    <text evidence="2 10">Heterodimer of HisH and HisF.</text>
</comment>
<accession>A0A4Z0VYK7</accession>
<evidence type="ECO:0000256" key="5">
    <source>
        <dbReference type="ARBA" id="ARBA00022962"/>
    </source>
</evidence>
<dbReference type="InterPro" id="IPR017926">
    <property type="entry name" value="GATASE"/>
</dbReference>
<keyword evidence="3 10" id="KW-0028">Amino-acid biosynthesis</keyword>
<evidence type="ECO:0000313" key="13">
    <source>
        <dbReference type="EMBL" id="TGG86987.1"/>
    </source>
</evidence>
<dbReference type="Proteomes" id="UP000297288">
    <property type="component" value="Unassembled WGS sequence"/>
</dbReference>
<evidence type="ECO:0000256" key="9">
    <source>
        <dbReference type="ARBA" id="ARBA00049534"/>
    </source>
</evidence>
<dbReference type="PANTHER" id="PTHR42701:SF1">
    <property type="entry name" value="IMIDAZOLE GLYCEROL PHOSPHATE SYNTHASE SUBUNIT HISH"/>
    <property type="match status" value="1"/>
</dbReference>
<feature type="active site" evidence="10 11">
    <location>
        <position position="175"/>
    </location>
</feature>
<dbReference type="SUPFAM" id="SSF52317">
    <property type="entry name" value="Class I glutamine amidotransferase-like"/>
    <property type="match status" value="1"/>
</dbReference>
<protein>
    <recommendedName>
        <fullName evidence="10">Imidazole glycerol phosphate synthase subunit HisH</fullName>
        <ecNumber evidence="10">4.3.2.10</ecNumber>
    </recommendedName>
    <alternativeName>
        <fullName evidence="10">IGP synthase glutaminase subunit</fullName>
        <ecNumber evidence="10">3.5.1.2</ecNumber>
    </alternativeName>
    <alternativeName>
        <fullName evidence="10">IGP synthase subunit HisH</fullName>
    </alternativeName>
    <alternativeName>
        <fullName evidence="10">ImGP synthase subunit HisH</fullName>
        <shortName evidence="10">IGPS subunit HisH</shortName>
    </alternativeName>
</protein>
<dbReference type="CDD" id="cd01748">
    <property type="entry name" value="GATase1_IGP_Synthase"/>
    <property type="match status" value="1"/>
</dbReference>
<dbReference type="GO" id="GO:0004359">
    <property type="term" value="F:glutaminase activity"/>
    <property type="evidence" value="ECO:0007669"/>
    <property type="project" value="UniProtKB-EC"/>
</dbReference>
<comment type="caution">
    <text evidence="13">The sequence shown here is derived from an EMBL/GenBank/DDBJ whole genome shotgun (WGS) entry which is preliminary data.</text>
</comment>
<dbReference type="UniPathway" id="UPA00031">
    <property type="reaction ID" value="UER00010"/>
</dbReference>
<dbReference type="PIRSF" id="PIRSF000495">
    <property type="entry name" value="Amidotransf_hisH"/>
    <property type="match status" value="1"/>
</dbReference>
<reference evidence="13 14" key="1">
    <citation type="submission" date="2019-04" db="EMBL/GenBank/DDBJ databases">
        <title>Draft genome sequence data and analysis of a Fermenting Bacterium, Geotoga petraea strain HO-Geo1, isolated from heavy-oil petroleum reservoir in Russia.</title>
        <authorList>
            <person name="Grouzdev D.S."/>
            <person name="Semenova E.M."/>
            <person name="Sokolova D.S."/>
            <person name="Tourova T.P."/>
            <person name="Poltaraus A.B."/>
            <person name="Nazina T.N."/>
        </authorList>
    </citation>
    <scope>NUCLEOTIDE SEQUENCE [LARGE SCALE GENOMIC DNA]</scope>
    <source>
        <strain evidence="13 14">HO-Geo1</strain>
    </source>
</reference>
<comment type="subcellular location">
    <subcellularLocation>
        <location evidence="10">Cytoplasm</location>
    </subcellularLocation>
</comment>
<dbReference type="GO" id="GO:0000107">
    <property type="term" value="F:imidazoleglycerol-phosphate synthase activity"/>
    <property type="evidence" value="ECO:0007669"/>
    <property type="project" value="UniProtKB-UniRule"/>
</dbReference>
<keyword evidence="5 10" id="KW-0315">Glutamine amidotransferase</keyword>
<evidence type="ECO:0000256" key="6">
    <source>
        <dbReference type="ARBA" id="ARBA00023102"/>
    </source>
</evidence>
<sequence>MQNIVIIDPPIANVSNVQKAVGGIVSSKLEDIKKADKIIFPGVGSFDAAMKELSGIKSYVLEHIDKGKPFLGICLGFQILFSSSEEGKEEGLSVIKEKIERFKNIKTPHMGWNKVFVERDNRLFKGIEDESYFYFVHSYFLNKSNYAISKTNYGEYDFVSAVQKDNVFGVQFHPEKSSKNGLKLLDNFRRL</sequence>
<evidence type="ECO:0000256" key="10">
    <source>
        <dbReference type="HAMAP-Rule" id="MF_00278"/>
    </source>
</evidence>
<evidence type="ECO:0000256" key="1">
    <source>
        <dbReference type="ARBA" id="ARBA00005091"/>
    </source>
</evidence>
<organism evidence="13 14">
    <name type="scientific">Geotoga petraea</name>
    <dbReference type="NCBI Taxonomy" id="28234"/>
    <lineage>
        <taxon>Bacteria</taxon>
        <taxon>Thermotogati</taxon>
        <taxon>Thermotogota</taxon>
        <taxon>Thermotogae</taxon>
        <taxon>Petrotogales</taxon>
        <taxon>Petrotogaceae</taxon>
        <taxon>Geotoga</taxon>
    </lineage>
</organism>
<proteinExistence type="inferred from homology"/>
<dbReference type="OrthoDB" id="9807137at2"/>
<evidence type="ECO:0000256" key="7">
    <source>
        <dbReference type="ARBA" id="ARBA00023239"/>
    </source>
</evidence>
<dbReference type="EMBL" id="SRME01000006">
    <property type="protein sequence ID" value="TGG86987.1"/>
    <property type="molecule type" value="Genomic_DNA"/>
</dbReference>
<dbReference type="EC" id="4.3.2.10" evidence="10"/>
<comment type="catalytic activity">
    <reaction evidence="8 10">
        <text>5-[(5-phospho-1-deoxy-D-ribulos-1-ylimino)methylamino]-1-(5-phospho-beta-D-ribosyl)imidazole-4-carboxamide + L-glutamine = D-erythro-1-(imidazol-4-yl)glycerol 3-phosphate + 5-amino-1-(5-phospho-beta-D-ribosyl)imidazole-4-carboxamide + L-glutamate + H(+)</text>
        <dbReference type="Rhea" id="RHEA:24793"/>
        <dbReference type="ChEBI" id="CHEBI:15378"/>
        <dbReference type="ChEBI" id="CHEBI:29985"/>
        <dbReference type="ChEBI" id="CHEBI:58278"/>
        <dbReference type="ChEBI" id="CHEBI:58359"/>
        <dbReference type="ChEBI" id="CHEBI:58475"/>
        <dbReference type="ChEBI" id="CHEBI:58525"/>
        <dbReference type="EC" id="4.3.2.10"/>
    </reaction>
</comment>